<keyword evidence="5" id="KW-0539">Nucleus</keyword>
<dbReference type="GO" id="GO:0046983">
    <property type="term" value="F:protein dimerization activity"/>
    <property type="evidence" value="ECO:0007669"/>
    <property type="project" value="InterPro"/>
</dbReference>
<reference evidence="7 8" key="1">
    <citation type="submission" date="2017-11" db="EMBL/GenBank/DDBJ databases">
        <title>The genome of Rhizophagus clarus HR1 reveals common genetic basis of auxotrophy among arbuscular mycorrhizal fungi.</title>
        <authorList>
            <person name="Kobayashi Y."/>
        </authorList>
    </citation>
    <scope>NUCLEOTIDE SEQUENCE [LARGE SCALE GENOMIC DNA]</scope>
    <source>
        <strain evidence="7 8">HR1</strain>
    </source>
</reference>
<keyword evidence="2" id="KW-0479">Metal-binding</keyword>
<dbReference type="Proteomes" id="UP000247702">
    <property type="component" value="Unassembled WGS sequence"/>
</dbReference>
<comment type="caution">
    <text evidence="7">The sequence shown here is derived from an EMBL/GenBank/DDBJ whole genome shotgun (WGS) entry which is preliminary data.</text>
</comment>
<accession>A0A2Z6QI70</accession>
<evidence type="ECO:0000256" key="1">
    <source>
        <dbReference type="ARBA" id="ARBA00004123"/>
    </source>
</evidence>
<sequence>MLSVQATSVSLTMDLWTACNWQGYLRVICSYINQSFKLCEFTLDMAYVRYPHTSAHIKDTLVNILNEWNIYMEGVEQLGCTAHTLQLIIGKGMKPAEILIARTKQLIDFFMRPKQSECLEDTQKKFPGLLNELERKIALQNEEDNEQDEQDIIDPSNTSAYLHTIADTPICWNSSYMAWNRLLLLKNHINVVLNMLGSQFDQDSKKDYKTLQTTDLLGGSNYCAFSIINPILTQIKKQFVPSASHNVNHDYDINFQDEKTAFDDIIDDDDQQFTANSQKLKLKNPINTRGMLNKIKSALYISINHYWKNFTKPDVLLASLLDPKMKDLSFVSSEKGNEIKNLLRKKYNEMHTNPTSQPIQPIRSQAKKKKNALLASLKKLSTRSCDEVDEYFQLEEIDLESNPFTWWHEQEEKFPILSFLAKKYLSAYACSTASERLFLDAGNLLTAKKTRIGPSLFKKLIFLKRNTKHLDSIHKPDDSD</sequence>
<dbReference type="InterPro" id="IPR012337">
    <property type="entry name" value="RNaseH-like_sf"/>
</dbReference>
<evidence type="ECO:0000256" key="5">
    <source>
        <dbReference type="ARBA" id="ARBA00023242"/>
    </source>
</evidence>
<evidence type="ECO:0000313" key="7">
    <source>
        <dbReference type="EMBL" id="GBB88352.1"/>
    </source>
</evidence>
<keyword evidence="8" id="KW-1185">Reference proteome</keyword>
<dbReference type="PANTHER" id="PTHR46481">
    <property type="entry name" value="ZINC FINGER BED DOMAIN-CONTAINING PROTEIN 4"/>
    <property type="match status" value="1"/>
</dbReference>
<name>A0A2Z6QI70_9GLOM</name>
<evidence type="ECO:0000256" key="3">
    <source>
        <dbReference type="ARBA" id="ARBA00022771"/>
    </source>
</evidence>
<feature type="domain" description="HAT C-terminal dimerisation" evidence="6">
    <location>
        <begin position="387"/>
        <end position="466"/>
    </location>
</feature>
<protein>
    <recommendedName>
        <fullName evidence="6">HAT C-terminal dimerisation domain-containing protein</fullName>
    </recommendedName>
</protein>
<dbReference type="EMBL" id="BEXD01000547">
    <property type="protein sequence ID" value="GBB88352.1"/>
    <property type="molecule type" value="Genomic_DNA"/>
</dbReference>
<evidence type="ECO:0000313" key="8">
    <source>
        <dbReference type="Proteomes" id="UP000247702"/>
    </source>
</evidence>
<dbReference type="AlphaFoldDB" id="A0A2Z6QI70"/>
<dbReference type="SUPFAM" id="SSF53098">
    <property type="entry name" value="Ribonuclease H-like"/>
    <property type="match status" value="1"/>
</dbReference>
<organism evidence="7 8">
    <name type="scientific">Rhizophagus clarus</name>
    <dbReference type="NCBI Taxonomy" id="94130"/>
    <lineage>
        <taxon>Eukaryota</taxon>
        <taxon>Fungi</taxon>
        <taxon>Fungi incertae sedis</taxon>
        <taxon>Mucoromycota</taxon>
        <taxon>Glomeromycotina</taxon>
        <taxon>Glomeromycetes</taxon>
        <taxon>Glomerales</taxon>
        <taxon>Glomeraceae</taxon>
        <taxon>Rhizophagus</taxon>
    </lineage>
</organism>
<keyword evidence="3" id="KW-0863">Zinc-finger</keyword>
<evidence type="ECO:0000259" key="6">
    <source>
        <dbReference type="Pfam" id="PF05699"/>
    </source>
</evidence>
<dbReference type="GO" id="GO:0005634">
    <property type="term" value="C:nucleus"/>
    <property type="evidence" value="ECO:0007669"/>
    <property type="project" value="UniProtKB-SubCell"/>
</dbReference>
<comment type="subcellular location">
    <subcellularLocation>
        <location evidence="1">Nucleus</location>
    </subcellularLocation>
</comment>
<dbReference type="Pfam" id="PF05699">
    <property type="entry name" value="Dimer_Tnp_hAT"/>
    <property type="match status" value="1"/>
</dbReference>
<dbReference type="InterPro" id="IPR008906">
    <property type="entry name" value="HATC_C_dom"/>
</dbReference>
<evidence type="ECO:0000256" key="4">
    <source>
        <dbReference type="ARBA" id="ARBA00022833"/>
    </source>
</evidence>
<dbReference type="InterPro" id="IPR052035">
    <property type="entry name" value="ZnF_BED_domain_contain"/>
</dbReference>
<keyword evidence="4" id="KW-0862">Zinc</keyword>
<dbReference type="GO" id="GO:0008270">
    <property type="term" value="F:zinc ion binding"/>
    <property type="evidence" value="ECO:0007669"/>
    <property type="project" value="UniProtKB-KW"/>
</dbReference>
<evidence type="ECO:0000256" key="2">
    <source>
        <dbReference type="ARBA" id="ARBA00022723"/>
    </source>
</evidence>
<gene>
    <name evidence="7" type="ORF">RclHR1_14900004</name>
</gene>
<proteinExistence type="predicted"/>
<dbReference type="PANTHER" id="PTHR46481:SF10">
    <property type="entry name" value="ZINC FINGER BED DOMAIN-CONTAINING PROTEIN 39"/>
    <property type="match status" value="1"/>
</dbReference>